<protein>
    <submittedName>
        <fullName evidence="1">Uncharacterized protein</fullName>
    </submittedName>
</protein>
<comment type="caution">
    <text evidence="1">The sequence shown here is derived from an EMBL/GenBank/DDBJ whole genome shotgun (WGS) entry which is preliminary data.</text>
</comment>
<dbReference type="STRING" id="105785.A0A2J7R5N6"/>
<sequence length="213" mass="24457">MIKSRRMRWAGHLARMGEKNNAYRILVGKPEGKRPLGRTRRRWVDNIKIILRKIGWDSVDWVDLAQDRDQWRALVNTSVELLVRKISPPQGCYLHTEQHKRSQTSILRFGFEPTNPGFKQANTVHALDRADYIRGPVPPVLNERLLMLTAKVDDTVVVPCVAYANPRPQYRRGVRKEKGEWSIVWVTEGSERGEGGIEHCVGDRGGVKREKGE</sequence>
<dbReference type="Proteomes" id="UP000235965">
    <property type="component" value="Unassembled WGS sequence"/>
</dbReference>
<evidence type="ECO:0000313" key="2">
    <source>
        <dbReference type="Proteomes" id="UP000235965"/>
    </source>
</evidence>
<organism evidence="1 2">
    <name type="scientific">Cryptotermes secundus</name>
    <dbReference type="NCBI Taxonomy" id="105785"/>
    <lineage>
        <taxon>Eukaryota</taxon>
        <taxon>Metazoa</taxon>
        <taxon>Ecdysozoa</taxon>
        <taxon>Arthropoda</taxon>
        <taxon>Hexapoda</taxon>
        <taxon>Insecta</taxon>
        <taxon>Pterygota</taxon>
        <taxon>Neoptera</taxon>
        <taxon>Polyneoptera</taxon>
        <taxon>Dictyoptera</taxon>
        <taxon>Blattodea</taxon>
        <taxon>Blattoidea</taxon>
        <taxon>Termitoidae</taxon>
        <taxon>Kalotermitidae</taxon>
        <taxon>Cryptotermitinae</taxon>
        <taxon>Cryptotermes</taxon>
    </lineage>
</organism>
<gene>
    <name evidence="1" type="ORF">B7P43_G10971</name>
</gene>
<accession>A0A2J7R5N6</accession>
<dbReference type="InParanoid" id="A0A2J7R5N6"/>
<dbReference type="EMBL" id="NEVH01006991">
    <property type="protein sequence ID" value="PNF36143.1"/>
    <property type="molecule type" value="Genomic_DNA"/>
</dbReference>
<reference evidence="1 2" key="1">
    <citation type="submission" date="2017-12" db="EMBL/GenBank/DDBJ databases">
        <title>Hemimetabolous genomes reveal molecular basis of termite eusociality.</title>
        <authorList>
            <person name="Harrison M.C."/>
            <person name="Jongepier E."/>
            <person name="Robertson H.M."/>
            <person name="Arning N."/>
            <person name="Bitard-Feildel T."/>
            <person name="Chao H."/>
            <person name="Childers C.P."/>
            <person name="Dinh H."/>
            <person name="Doddapaneni H."/>
            <person name="Dugan S."/>
            <person name="Gowin J."/>
            <person name="Greiner C."/>
            <person name="Han Y."/>
            <person name="Hu H."/>
            <person name="Hughes D.S.T."/>
            <person name="Huylmans A.-K."/>
            <person name="Kemena C."/>
            <person name="Kremer L.P.M."/>
            <person name="Lee S.L."/>
            <person name="Lopez-Ezquerra A."/>
            <person name="Mallet L."/>
            <person name="Monroy-Kuhn J.M."/>
            <person name="Moser A."/>
            <person name="Murali S.C."/>
            <person name="Muzny D.M."/>
            <person name="Otani S."/>
            <person name="Piulachs M.-D."/>
            <person name="Poelchau M."/>
            <person name="Qu J."/>
            <person name="Schaub F."/>
            <person name="Wada-Katsumata A."/>
            <person name="Worley K.C."/>
            <person name="Xie Q."/>
            <person name="Ylla G."/>
            <person name="Poulsen M."/>
            <person name="Gibbs R.A."/>
            <person name="Schal C."/>
            <person name="Richards S."/>
            <person name="Belles X."/>
            <person name="Korb J."/>
            <person name="Bornberg-Bauer E."/>
        </authorList>
    </citation>
    <scope>NUCLEOTIDE SEQUENCE [LARGE SCALE GENOMIC DNA]</scope>
    <source>
        <tissue evidence="1">Whole body</tissue>
    </source>
</reference>
<name>A0A2J7R5N6_9NEOP</name>
<evidence type="ECO:0000313" key="1">
    <source>
        <dbReference type="EMBL" id="PNF36143.1"/>
    </source>
</evidence>
<dbReference type="AlphaFoldDB" id="A0A2J7R5N6"/>
<proteinExistence type="predicted"/>
<keyword evidence="2" id="KW-1185">Reference proteome</keyword>